<feature type="compositionally biased region" description="Low complexity" evidence="6">
    <location>
        <begin position="105"/>
        <end position="141"/>
    </location>
</feature>
<feature type="compositionally biased region" description="Low complexity" evidence="6">
    <location>
        <begin position="73"/>
        <end position="94"/>
    </location>
</feature>
<organism evidence="8 9">
    <name type="scientific">Linnemannia hyalina</name>
    <dbReference type="NCBI Taxonomy" id="64524"/>
    <lineage>
        <taxon>Eukaryota</taxon>
        <taxon>Fungi</taxon>
        <taxon>Fungi incertae sedis</taxon>
        <taxon>Mucoromycota</taxon>
        <taxon>Mortierellomycotina</taxon>
        <taxon>Mortierellomycetes</taxon>
        <taxon>Mortierellales</taxon>
        <taxon>Mortierellaceae</taxon>
        <taxon>Linnemannia</taxon>
    </lineage>
</organism>
<sequence length="774" mass="86304">MSSSLDHQGTQYGLNSNNSGSNNNNNSNSNSYSNNAIDSSSSSSNGGNSSNNNGGGDNSNNGDYHLGGYQPNQQQQQRHPQHQQQQQFHQQQQQHDYHQQSNMHPQRSSNQPNQQNQQQQRHPNQYGQQQQQQQNQQRPTSPYGPMGSQQQQNNNNSSSNNTNNNDNNNYNSSNNSNNNSYGNNNNNSGISRQNNSQQQHNQGDYMFRGNQQQFDNYGQGQQQQHQQQNQQQNQQQQPHHYQNQSQHQPQQQPQQHQHQPQARSHDSAERGSASVSVSGSSPPRSEGGANLRFKITLEAQTAAMQRQDETPVTYLNKGQFYTVVLADTEEYDGDITSVIKVTFHDASHRRLAARYWSFWLSQQSNPKVARALDIEKASSSGMMEVQSKTFDRISFKWNGKAGAKLMVRFNCLSTDFSRIKGVKGIPLRVHMDTTTEDDSNGGENSMERSFAKIKLFRDKGAERKNKDDHKHLEKMWDKMRGKNADTNPLVNMLAPVQSVSLFSECMDHPEGSGEDETLDLSETLAHDPEGDVDAAGGEDGAATSVTSSRQDSDANRHSSSGGGGSGSTNDTESNSLVPVTKKRRRGTDNTGSGSNSSSSNFDQQYPQQQQQQQQQQQSQIGYLNPSSSPSSGSVGFLNSTGGTSNSSNNSNSSTSGSMKMTMSSDLFLDRDPSYVPQTRKKRPVLCLYIKIGGESVYRAVYLEKYTLTDLIQKLSEKLEIQSSTISCVYRKTTKKELMVRVDDSMVAQMTDELDMVVDYDFNQMDGSVNLTLKY</sequence>
<feature type="compositionally biased region" description="Low complexity" evidence="6">
    <location>
        <begin position="270"/>
        <end position="288"/>
    </location>
</feature>
<keyword evidence="2" id="KW-0805">Transcription regulation</keyword>
<dbReference type="Proteomes" id="UP000707451">
    <property type="component" value="Unassembled WGS sequence"/>
</dbReference>
<evidence type="ECO:0000256" key="3">
    <source>
        <dbReference type="ARBA" id="ARBA00023125"/>
    </source>
</evidence>
<dbReference type="AlphaFoldDB" id="A0A9P8BZU3"/>
<accession>A0A9P8BZU3</accession>
<dbReference type="OrthoDB" id="7680836at2759"/>
<protein>
    <submittedName>
        <fullName evidence="8">Grainyhead-like</fullName>
    </submittedName>
</protein>
<evidence type="ECO:0000259" key="7">
    <source>
        <dbReference type="PROSITE" id="PS51968"/>
    </source>
</evidence>
<keyword evidence="9" id="KW-1185">Reference proteome</keyword>
<name>A0A9P8BZU3_9FUNG</name>
<feature type="region of interest" description="Disordered" evidence="6">
    <location>
        <begin position="526"/>
        <end position="658"/>
    </location>
</feature>
<feature type="region of interest" description="Disordered" evidence="6">
    <location>
        <begin position="216"/>
        <end position="290"/>
    </location>
</feature>
<dbReference type="GO" id="GO:0001228">
    <property type="term" value="F:DNA-binding transcription activator activity, RNA polymerase II-specific"/>
    <property type="evidence" value="ECO:0007669"/>
    <property type="project" value="TreeGrafter"/>
</dbReference>
<feature type="compositionally biased region" description="Low complexity" evidence="6">
    <location>
        <begin position="216"/>
        <end position="261"/>
    </location>
</feature>
<dbReference type="InterPro" id="IPR007604">
    <property type="entry name" value="CP2"/>
</dbReference>
<keyword evidence="4" id="KW-0804">Transcription</keyword>
<evidence type="ECO:0000256" key="5">
    <source>
        <dbReference type="ARBA" id="ARBA00023242"/>
    </source>
</evidence>
<evidence type="ECO:0000313" key="9">
    <source>
        <dbReference type="Proteomes" id="UP000707451"/>
    </source>
</evidence>
<feature type="region of interest" description="Disordered" evidence="6">
    <location>
        <begin position="1"/>
        <end position="202"/>
    </location>
</feature>
<keyword evidence="5" id="KW-0539">Nucleus</keyword>
<feature type="compositionally biased region" description="Low complexity" evidence="6">
    <location>
        <begin position="591"/>
        <end position="658"/>
    </location>
</feature>
<feature type="domain" description="Grh/CP2 DB" evidence="7">
    <location>
        <begin position="289"/>
        <end position="519"/>
    </location>
</feature>
<evidence type="ECO:0000313" key="8">
    <source>
        <dbReference type="EMBL" id="KAG9072342.1"/>
    </source>
</evidence>
<evidence type="ECO:0000256" key="6">
    <source>
        <dbReference type="SAM" id="MobiDB-lite"/>
    </source>
</evidence>
<feature type="compositionally biased region" description="Polar residues" evidence="6">
    <location>
        <begin position="1"/>
        <end position="14"/>
    </location>
</feature>
<dbReference type="GO" id="GO:0005634">
    <property type="term" value="C:nucleus"/>
    <property type="evidence" value="ECO:0007669"/>
    <property type="project" value="UniProtKB-SubCell"/>
</dbReference>
<proteinExistence type="predicted"/>
<feature type="compositionally biased region" description="Low complexity" evidence="6">
    <location>
        <begin position="15"/>
        <end position="63"/>
    </location>
</feature>
<dbReference type="EMBL" id="JAHRHY010000001">
    <property type="protein sequence ID" value="KAG9072342.1"/>
    <property type="molecule type" value="Genomic_DNA"/>
</dbReference>
<reference evidence="8" key="1">
    <citation type="submission" date="2021-06" db="EMBL/GenBank/DDBJ databases">
        <title>Genome Sequence of Mortierella hyaline Strain SCG-10, a Cold-Adapted, Nitrate-Reducing Fungus Isolated from Soil in Minnesota, USA.</title>
        <authorList>
            <person name="Aldossari N."/>
        </authorList>
    </citation>
    <scope>NUCLEOTIDE SEQUENCE</scope>
    <source>
        <strain evidence="8">SCG-10</strain>
    </source>
</reference>
<dbReference type="InterPro" id="IPR040167">
    <property type="entry name" value="TF_CP2-like"/>
</dbReference>
<evidence type="ECO:0000256" key="4">
    <source>
        <dbReference type="ARBA" id="ARBA00023163"/>
    </source>
</evidence>
<evidence type="ECO:0000256" key="1">
    <source>
        <dbReference type="ARBA" id="ARBA00004123"/>
    </source>
</evidence>
<comment type="subcellular location">
    <subcellularLocation>
        <location evidence="1">Nucleus</location>
    </subcellularLocation>
</comment>
<keyword evidence="3" id="KW-0238">DNA-binding</keyword>
<dbReference type="Pfam" id="PF04516">
    <property type="entry name" value="CP2"/>
    <property type="match status" value="1"/>
</dbReference>
<dbReference type="PANTHER" id="PTHR11037">
    <property type="entry name" value="TRANSCRIPTION FACTOR CP2"/>
    <property type="match status" value="1"/>
</dbReference>
<evidence type="ECO:0000256" key="2">
    <source>
        <dbReference type="ARBA" id="ARBA00023015"/>
    </source>
</evidence>
<dbReference type="GO" id="GO:0000978">
    <property type="term" value="F:RNA polymerase II cis-regulatory region sequence-specific DNA binding"/>
    <property type="evidence" value="ECO:0007669"/>
    <property type="project" value="TreeGrafter"/>
</dbReference>
<dbReference type="Pfam" id="PF25416">
    <property type="entry name" value="GRHL1_C"/>
    <property type="match status" value="1"/>
</dbReference>
<gene>
    <name evidence="8" type="primary">GRHL1</name>
    <name evidence="8" type="ORF">KI688_000112</name>
</gene>
<dbReference type="InterPro" id="IPR057520">
    <property type="entry name" value="GRHL1/CP2_C"/>
</dbReference>
<comment type="caution">
    <text evidence="8">The sequence shown here is derived from an EMBL/GenBank/DDBJ whole genome shotgun (WGS) entry which is preliminary data.</text>
</comment>
<feature type="compositionally biased region" description="Polar residues" evidence="6">
    <location>
        <begin position="568"/>
        <end position="577"/>
    </location>
</feature>
<feature type="compositionally biased region" description="Low complexity" evidence="6">
    <location>
        <begin position="148"/>
        <end position="202"/>
    </location>
</feature>
<dbReference type="PROSITE" id="PS51968">
    <property type="entry name" value="GRH_CP2_DB"/>
    <property type="match status" value="1"/>
</dbReference>
<dbReference type="PANTHER" id="PTHR11037:SF20">
    <property type="entry name" value="PROTEIN GRAINYHEAD"/>
    <property type="match status" value="1"/>
</dbReference>